<dbReference type="InterPro" id="IPR016469">
    <property type="entry name" value="Carbohydrate_sulfotransferase"/>
</dbReference>
<dbReference type="InterPro" id="IPR000863">
    <property type="entry name" value="Sulfotransferase_dom"/>
</dbReference>
<evidence type="ECO:0000256" key="2">
    <source>
        <dbReference type="ARBA" id="ARBA00005530"/>
    </source>
</evidence>
<keyword evidence="6 12" id="KW-1133">Transmembrane helix</keyword>
<accession>A0A7N6BMP9</accession>
<dbReference type="GO" id="GO:0000139">
    <property type="term" value="C:Golgi membrane"/>
    <property type="evidence" value="ECO:0007669"/>
    <property type="project" value="UniProtKB-SubCell"/>
</dbReference>
<dbReference type="GO" id="GO:0006044">
    <property type="term" value="P:N-acetylglucosamine metabolic process"/>
    <property type="evidence" value="ECO:0007669"/>
    <property type="project" value="TreeGrafter"/>
</dbReference>
<dbReference type="Pfam" id="PF00685">
    <property type="entry name" value="Sulfotransfer_1"/>
    <property type="match status" value="1"/>
</dbReference>
<keyword evidence="7" id="KW-0333">Golgi apparatus</keyword>
<dbReference type="InterPro" id="IPR027417">
    <property type="entry name" value="P-loop_NTPase"/>
</dbReference>
<feature type="transmembrane region" description="Helical" evidence="12">
    <location>
        <begin position="12"/>
        <end position="30"/>
    </location>
</feature>
<dbReference type="EC" id="2.8.2.-" evidence="11"/>
<sequence length="398" mass="45807">MSRCKLNLSTIIFLVILQGVTVVLFCGWYAQLNLSGFVHSNNKVHVLLLSSWRSGSSFLGQVFSQHPSVFYLMEPAWHVWTKLQKTGAPAHRMAVRDLLQSVFQCDFSVMEAYLPEKHSVSSLFMWSHSRALCSPPACPLTPRTQFSNQTQCHKACDGTSLQGVEEACGTYSHVVLKEVRFFELESLYPLLQDPNLDLRIIHLVRDPRAVLRSREESAGTLAMDSAIVLEQRNVPAGEVQYQVLQEICRSHMRINERAILKPPPFLKGRYKMVRYEDMARDPLREIFSMYEFVGLEMTRQMEDWIYNKTHGKGKGSPNDAFKIISRNAVEVSQAWRSMLPYSKVKRIQEVCKEAMSLLGYKMVNSEKEQKRLDIDLLVPQEPYQFSWLPTKTEHPRKS</sequence>
<dbReference type="SUPFAM" id="SSF52540">
    <property type="entry name" value="P-loop containing nucleoside triphosphate hydrolases"/>
    <property type="match status" value="1"/>
</dbReference>
<comment type="similarity">
    <text evidence="2">Belongs to the sulfotransferase 1 family. Gal/GlcNAc/GalNAc subfamily.</text>
</comment>
<dbReference type="PANTHER" id="PTHR10704:SF4">
    <property type="entry name" value="CARBOHYDRATE SULFOTRANSFERASE 6"/>
    <property type="match status" value="1"/>
</dbReference>
<protein>
    <recommendedName>
        <fullName evidence="11">Sulfotransferase</fullName>
        <ecNumber evidence="11">2.8.2.-</ecNumber>
    </recommendedName>
</protein>
<name>A0A3Q1HR80_ANATE</name>
<evidence type="ECO:0000256" key="1">
    <source>
        <dbReference type="ARBA" id="ARBA00004323"/>
    </source>
</evidence>
<reference evidence="14" key="1">
    <citation type="submission" date="2021-04" db="EMBL/GenBank/DDBJ databases">
        <authorList>
            <consortium name="Wellcome Sanger Institute Data Sharing"/>
        </authorList>
    </citation>
    <scope>NUCLEOTIDE SEQUENCE [LARGE SCALE GENOMIC DNA]</scope>
</reference>
<dbReference type="GO" id="GO:0006790">
    <property type="term" value="P:sulfur compound metabolic process"/>
    <property type="evidence" value="ECO:0007669"/>
    <property type="project" value="TreeGrafter"/>
</dbReference>
<dbReference type="STRING" id="64144.ENSATEP00000009884"/>
<keyword evidence="3 11" id="KW-0808">Transferase</keyword>
<evidence type="ECO:0000256" key="12">
    <source>
        <dbReference type="SAM" id="Phobius"/>
    </source>
</evidence>
<keyword evidence="8 12" id="KW-0472">Membrane</keyword>
<evidence type="ECO:0000256" key="4">
    <source>
        <dbReference type="ARBA" id="ARBA00022692"/>
    </source>
</evidence>
<dbReference type="GeneTree" id="ENSGT00940000162986"/>
<keyword evidence="15" id="KW-1185">Reference proteome</keyword>
<evidence type="ECO:0000256" key="9">
    <source>
        <dbReference type="ARBA" id="ARBA00023180"/>
    </source>
</evidence>
<accession>A0A3Q1HR80</accession>
<keyword evidence="9" id="KW-0325">Glycoprotein</keyword>
<evidence type="ECO:0000256" key="6">
    <source>
        <dbReference type="ARBA" id="ARBA00022989"/>
    </source>
</evidence>
<dbReference type="RefSeq" id="XP_026220692.1">
    <property type="nucleotide sequence ID" value="XM_026364907.1"/>
</dbReference>
<evidence type="ECO:0000313" key="15">
    <source>
        <dbReference type="Proteomes" id="UP000265040"/>
    </source>
</evidence>
<dbReference type="GeneID" id="113165444"/>
<keyword evidence="4 12" id="KW-0812">Transmembrane</keyword>
<evidence type="ECO:0000256" key="5">
    <source>
        <dbReference type="ARBA" id="ARBA00022968"/>
    </source>
</evidence>
<evidence type="ECO:0000256" key="3">
    <source>
        <dbReference type="ARBA" id="ARBA00022679"/>
    </source>
</evidence>
<dbReference type="OMA" id="YLMEPAC"/>
<dbReference type="InParanoid" id="A0A3Q1HR80"/>
<evidence type="ECO:0000313" key="14">
    <source>
        <dbReference type="Ensembl" id="ENSATEP00000009884.2"/>
    </source>
</evidence>
<dbReference type="Ensembl" id="ENSATET00000010059.3">
    <property type="protein sequence ID" value="ENSATEP00000009884.2"/>
    <property type="gene ID" value="ENSATEG00000030371.1"/>
</dbReference>
<proteinExistence type="inferred from homology"/>
<dbReference type="FunFam" id="3.40.50.300:FF:000703">
    <property type="entry name" value="Sulfotransferase"/>
    <property type="match status" value="1"/>
</dbReference>
<evidence type="ECO:0000256" key="8">
    <source>
        <dbReference type="ARBA" id="ARBA00023136"/>
    </source>
</evidence>
<comment type="subcellular location">
    <subcellularLocation>
        <location evidence="1">Golgi apparatus membrane</location>
        <topology evidence="1">Single-pass type II membrane protein</topology>
    </subcellularLocation>
</comment>
<dbReference type="PANTHER" id="PTHR10704">
    <property type="entry name" value="CARBOHYDRATE SULFOTRANSFERASE"/>
    <property type="match status" value="1"/>
</dbReference>
<dbReference type="AlphaFoldDB" id="A0A3Q1HR80"/>
<dbReference type="Gene3D" id="3.40.50.300">
    <property type="entry name" value="P-loop containing nucleotide triphosphate hydrolases"/>
    <property type="match status" value="1"/>
</dbReference>
<feature type="domain" description="Sulfotransferase" evidence="13">
    <location>
        <begin position="45"/>
        <end position="358"/>
    </location>
</feature>
<keyword evidence="5" id="KW-0735">Signal-anchor</keyword>
<dbReference type="GO" id="GO:0005975">
    <property type="term" value="P:carbohydrate metabolic process"/>
    <property type="evidence" value="ECO:0007669"/>
    <property type="project" value="InterPro"/>
</dbReference>
<organism evidence="14 15">
    <name type="scientific">Anabas testudineus</name>
    <name type="common">Climbing perch</name>
    <name type="synonym">Anthias testudineus</name>
    <dbReference type="NCBI Taxonomy" id="64144"/>
    <lineage>
        <taxon>Eukaryota</taxon>
        <taxon>Metazoa</taxon>
        <taxon>Chordata</taxon>
        <taxon>Craniata</taxon>
        <taxon>Vertebrata</taxon>
        <taxon>Euteleostomi</taxon>
        <taxon>Actinopterygii</taxon>
        <taxon>Neopterygii</taxon>
        <taxon>Teleostei</taxon>
        <taxon>Neoteleostei</taxon>
        <taxon>Acanthomorphata</taxon>
        <taxon>Anabantaria</taxon>
        <taxon>Anabantiformes</taxon>
        <taxon>Anabantoidei</taxon>
        <taxon>Anabantidae</taxon>
        <taxon>Anabas</taxon>
    </lineage>
</organism>
<dbReference type="InterPro" id="IPR051135">
    <property type="entry name" value="Gal/GlcNAc/GalNAc_ST"/>
</dbReference>
<evidence type="ECO:0000256" key="10">
    <source>
        <dbReference type="ARBA" id="ARBA00023277"/>
    </source>
</evidence>
<evidence type="ECO:0000259" key="13">
    <source>
        <dbReference type="Pfam" id="PF00685"/>
    </source>
</evidence>
<keyword evidence="10" id="KW-0119">Carbohydrate metabolism</keyword>
<dbReference type="Proteomes" id="UP000265040">
    <property type="component" value="Chromosome 6"/>
</dbReference>
<evidence type="ECO:0000256" key="7">
    <source>
        <dbReference type="ARBA" id="ARBA00023034"/>
    </source>
</evidence>
<dbReference type="GO" id="GO:0001517">
    <property type="term" value="F:N-acetylglucosamine 6-O-sulfotransferase activity"/>
    <property type="evidence" value="ECO:0007669"/>
    <property type="project" value="UniProtKB-ARBA"/>
</dbReference>
<dbReference type="Ensembl" id="ENSATET00000064097.2">
    <property type="protein sequence ID" value="ENSATEP00000065119.2"/>
    <property type="gene ID" value="ENSATEG00000030371.1"/>
</dbReference>
<evidence type="ECO:0000256" key="11">
    <source>
        <dbReference type="RuleBase" id="RU361155"/>
    </source>
</evidence>
<dbReference type="PIRSF" id="PIRSF005883">
    <property type="entry name" value="Carbohydrate_sulfotransferase"/>
    <property type="match status" value="1"/>
</dbReference>
<reference evidence="14" key="2">
    <citation type="submission" date="2025-05" db="UniProtKB">
        <authorList>
            <consortium name="Ensembl"/>
        </authorList>
    </citation>
    <scope>IDENTIFICATION</scope>
</reference>